<dbReference type="KEGG" id="ppsc:EHS13_15885"/>
<keyword evidence="1" id="KW-0472">Membrane</keyword>
<keyword evidence="1" id="KW-1133">Transmembrane helix</keyword>
<feature type="transmembrane region" description="Helical" evidence="1">
    <location>
        <begin position="36"/>
        <end position="54"/>
    </location>
</feature>
<dbReference type="AlphaFoldDB" id="A0A6B8RL29"/>
<keyword evidence="1" id="KW-0812">Transmembrane</keyword>
<dbReference type="RefSeq" id="WP_155701289.1">
    <property type="nucleotide sequence ID" value="NZ_CP034235.1"/>
</dbReference>
<feature type="transmembrane region" description="Helical" evidence="1">
    <location>
        <begin position="6"/>
        <end position="24"/>
    </location>
</feature>
<organism evidence="2 3">
    <name type="scientific">Paenibacillus psychroresistens</name>
    <dbReference type="NCBI Taxonomy" id="1778678"/>
    <lineage>
        <taxon>Bacteria</taxon>
        <taxon>Bacillati</taxon>
        <taxon>Bacillota</taxon>
        <taxon>Bacilli</taxon>
        <taxon>Bacillales</taxon>
        <taxon>Paenibacillaceae</taxon>
        <taxon>Paenibacillus</taxon>
    </lineage>
</organism>
<evidence type="ECO:0000313" key="2">
    <source>
        <dbReference type="EMBL" id="QGQ96253.1"/>
    </source>
</evidence>
<dbReference type="EMBL" id="CP034235">
    <property type="protein sequence ID" value="QGQ96253.1"/>
    <property type="molecule type" value="Genomic_DNA"/>
</dbReference>
<reference evidence="3" key="1">
    <citation type="submission" date="2018-11" db="EMBL/GenBank/DDBJ databases">
        <title>Complete genome sequence of Paenibacillus sp. ML311-T8.</title>
        <authorList>
            <person name="Nam Y.-D."/>
            <person name="Kang J."/>
            <person name="Chung W.-H."/>
            <person name="Park Y.S."/>
        </authorList>
    </citation>
    <scope>NUCLEOTIDE SEQUENCE [LARGE SCALE GENOMIC DNA]</scope>
    <source>
        <strain evidence="3">ML311-T8</strain>
    </source>
</reference>
<proteinExistence type="predicted"/>
<sequence>MIGTILWNVVLGVFGFILSFIISIPNNIFTTALKNGIYSGIILFLVAFLFRWIFGTLLLTAPGETHIGNKFDLITPDESDEIHQLIRNDKEKEAESSEFIPLNPPKLVSKRVLEPEEMVKAIRHMSED</sequence>
<gene>
    <name evidence="2" type="ORF">EHS13_15885</name>
</gene>
<accession>A0A6B8RL29</accession>
<evidence type="ECO:0000256" key="1">
    <source>
        <dbReference type="SAM" id="Phobius"/>
    </source>
</evidence>
<protein>
    <submittedName>
        <fullName evidence="2">Uncharacterized protein</fullName>
    </submittedName>
</protein>
<dbReference type="Proteomes" id="UP000426246">
    <property type="component" value="Chromosome"/>
</dbReference>
<keyword evidence="3" id="KW-1185">Reference proteome</keyword>
<name>A0A6B8RL29_9BACL</name>
<dbReference type="OrthoDB" id="2476549at2"/>
<evidence type="ECO:0000313" key="3">
    <source>
        <dbReference type="Proteomes" id="UP000426246"/>
    </source>
</evidence>